<organism evidence="2 3">
    <name type="scientific">Streptomyces guryensis</name>
    <dbReference type="NCBI Taxonomy" id="2886947"/>
    <lineage>
        <taxon>Bacteria</taxon>
        <taxon>Bacillati</taxon>
        <taxon>Actinomycetota</taxon>
        <taxon>Actinomycetes</taxon>
        <taxon>Kitasatosporales</taxon>
        <taxon>Streptomycetaceae</taxon>
        <taxon>Streptomyces</taxon>
    </lineage>
</organism>
<name>A0A9Q3VVL2_9ACTN</name>
<protein>
    <submittedName>
        <fullName evidence="2">Uncharacterized protein</fullName>
    </submittedName>
</protein>
<dbReference type="Proteomes" id="UP001108029">
    <property type="component" value="Unassembled WGS sequence"/>
</dbReference>
<proteinExistence type="predicted"/>
<evidence type="ECO:0000256" key="1">
    <source>
        <dbReference type="SAM" id="MobiDB-lite"/>
    </source>
</evidence>
<accession>A0A9Q3VVL2</accession>
<gene>
    <name evidence="2" type="ORF">LJ657_33455</name>
</gene>
<dbReference type="EMBL" id="JAJSBI010000021">
    <property type="protein sequence ID" value="MCD9878434.1"/>
    <property type="molecule type" value="Genomic_DNA"/>
</dbReference>
<feature type="compositionally biased region" description="Basic residues" evidence="1">
    <location>
        <begin position="41"/>
        <end position="53"/>
    </location>
</feature>
<evidence type="ECO:0000313" key="3">
    <source>
        <dbReference type="Proteomes" id="UP001108029"/>
    </source>
</evidence>
<feature type="region of interest" description="Disordered" evidence="1">
    <location>
        <begin position="1"/>
        <end position="68"/>
    </location>
</feature>
<reference evidence="2" key="1">
    <citation type="submission" date="2021-12" db="EMBL/GenBank/DDBJ databases">
        <authorList>
            <person name="Lee J.-H."/>
            <person name="Kim S.-B."/>
        </authorList>
    </citation>
    <scope>NUCLEOTIDE SEQUENCE</scope>
    <source>
        <strain evidence="2">NR30</strain>
    </source>
</reference>
<dbReference type="AlphaFoldDB" id="A0A9Q3VVL2"/>
<dbReference type="RefSeq" id="WP_232652646.1">
    <property type="nucleotide sequence ID" value="NZ_JAJSBI010000021.1"/>
</dbReference>
<comment type="caution">
    <text evidence="2">The sequence shown here is derived from an EMBL/GenBank/DDBJ whole genome shotgun (WGS) entry which is preliminary data.</text>
</comment>
<evidence type="ECO:0000313" key="2">
    <source>
        <dbReference type="EMBL" id="MCD9878434.1"/>
    </source>
</evidence>
<sequence length="245" mass="26487">MRSGGVRPIALLYRDPPSQTSRAQQRERRDQQNQALGDGRRGRRHGDRLRGGHRPAADANPSSGVNIRGKESFNTDVLMSTLCSDMSGADKSFVLSINTGELVDSAKAHGKAPYCHVAAGASRSVHSDLPYGEHWALVNGWEVVVGNCEFPHSYTWTWLGKERRPAGGAVSTPARTCGPSGSTRCSTSITTTGATGQPEVGTTVHSWRGRGYDRIWSFGHYVDTYADVVNPDGPPPSGSRRRARS</sequence>
<keyword evidence="3" id="KW-1185">Reference proteome</keyword>